<dbReference type="PROSITE" id="PS50082">
    <property type="entry name" value="WD_REPEATS_2"/>
    <property type="match status" value="5"/>
</dbReference>
<evidence type="ECO:0000256" key="4">
    <source>
        <dbReference type="ARBA" id="ARBA00023015"/>
    </source>
</evidence>
<dbReference type="InterPro" id="IPR001680">
    <property type="entry name" value="WD40_rpt"/>
</dbReference>
<dbReference type="Pfam" id="PF04494">
    <property type="entry name" value="TFIID_NTD2"/>
    <property type="match status" value="1"/>
</dbReference>
<dbReference type="SMART" id="SM00320">
    <property type="entry name" value="WD40"/>
    <property type="match status" value="6"/>
</dbReference>
<dbReference type="InterPro" id="IPR007582">
    <property type="entry name" value="TFIID_NTD2"/>
</dbReference>
<dbReference type="AlphaFoldDB" id="A0A699YUV9"/>
<comment type="subcellular location">
    <subcellularLocation>
        <location evidence="1">Nucleus</location>
    </subcellularLocation>
</comment>
<keyword evidence="6" id="KW-0539">Nucleus</keyword>
<dbReference type="CDD" id="cd00200">
    <property type="entry name" value="WD40"/>
    <property type="match status" value="1"/>
</dbReference>
<evidence type="ECO:0000259" key="9">
    <source>
        <dbReference type="Pfam" id="PF04494"/>
    </source>
</evidence>
<gene>
    <name evidence="10" type="ORF">HaLaN_05517</name>
</gene>
<keyword evidence="5" id="KW-0804">Transcription</keyword>
<dbReference type="PROSITE" id="PS50294">
    <property type="entry name" value="WD_REPEATS_REGION"/>
    <property type="match status" value="3"/>
</dbReference>
<evidence type="ECO:0000256" key="1">
    <source>
        <dbReference type="ARBA" id="ARBA00004123"/>
    </source>
</evidence>
<dbReference type="InterPro" id="IPR015943">
    <property type="entry name" value="WD40/YVTN_repeat-like_dom_sf"/>
</dbReference>
<dbReference type="Pfam" id="PF00400">
    <property type="entry name" value="WD40"/>
    <property type="match status" value="5"/>
</dbReference>
<dbReference type="GO" id="GO:0006367">
    <property type="term" value="P:transcription initiation at RNA polymerase II promoter"/>
    <property type="evidence" value="ECO:0007669"/>
    <property type="project" value="TreeGrafter"/>
</dbReference>
<feature type="domain" description="TFIID subunit TAF5 NTD2" evidence="9">
    <location>
        <begin position="6"/>
        <end position="72"/>
    </location>
</feature>
<keyword evidence="11" id="KW-1185">Reference proteome</keyword>
<proteinExistence type="predicted"/>
<feature type="repeat" description="WD" evidence="7">
    <location>
        <begin position="316"/>
        <end position="350"/>
    </location>
</feature>
<dbReference type="PANTHER" id="PTHR19879">
    <property type="entry name" value="TRANSCRIPTION INITIATION FACTOR TFIID"/>
    <property type="match status" value="1"/>
</dbReference>
<feature type="repeat" description="WD" evidence="7">
    <location>
        <begin position="274"/>
        <end position="315"/>
    </location>
</feature>
<accession>A0A699YUV9</accession>
<dbReference type="PROSITE" id="PS00678">
    <property type="entry name" value="WD_REPEATS_1"/>
    <property type="match status" value="2"/>
</dbReference>
<feature type="repeat" description="WD" evidence="7">
    <location>
        <begin position="232"/>
        <end position="273"/>
    </location>
</feature>
<keyword evidence="3" id="KW-0677">Repeat</keyword>
<evidence type="ECO:0000313" key="10">
    <source>
        <dbReference type="EMBL" id="GFH10239.1"/>
    </source>
</evidence>
<reference evidence="10 11" key="1">
    <citation type="submission" date="2020-02" db="EMBL/GenBank/DDBJ databases">
        <title>Draft genome sequence of Haematococcus lacustris strain NIES-144.</title>
        <authorList>
            <person name="Morimoto D."/>
            <person name="Nakagawa S."/>
            <person name="Yoshida T."/>
            <person name="Sawayama S."/>
        </authorList>
    </citation>
    <scope>NUCLEOTIDE SEQUENCE [LARGE SCALE GENOMIC DNA]</scope>
    <source>
        <strain evidence="10 11">NIES-144</strain>
    </source>
</reference>
<keyword evidence="4" id="KW-0805">Transcription regulation</keyword>
<evidence type="ECO:0000256" key="2">
    <source>
        <dbReference type="ARBA" id="ARBA00022574"/>
    </source>
</evidence>
<dbReference type="Gene3D" id="2.130.10.10">
    <property type="entry name" value="YVTN repeat-like/Quinoprotein amine dehydrogenase"/>
    <property type="match status" value="2"/>
</dbReference>
<evidence type="ECO:0000313" key="11">
    <source>
        <dbReference type="Proteomes" id="UP000485058"/>
    </source>
</evidence>
<sequence>MASSASRSRARELQELRGIAVKQHLATSQLAKQISSARHTLQLSSYANDLLMHFLHSSPQMLQIASIVNQYITIQSMTATTFLPDVRKVAAGFADSSVRLYNVAQLAASTSTSGAVRAKSNGASEEARGSLAEDAEDDEAAPSGISYLYGHTGPVHSLDFTHDARMLLSASTDGSVRLWSSELGTGLTVFRGHMLPVWDVAASPWGYHWASASADRTARVWATDNLRTLRVMAGHQADVDLVRWHPNCHYLATASSDCSVRLWDVATGACVRIMTGLHTPPTSLAISPDGKLACAGAQDGSIVTWDLGNARRMSTLTGHVGPVWSLAFSLSDGSVLASGGADETVKLWSVAVTGNDGTTAPAGKPGLLHSYNTKSSSVTHVQYSRRNLLLAAGSIVRKPG</sequence>
<dbReference type="SUPFAM" id="SSF50978">
    <property type="entry name" value="WD40 repeat-like"/>
    <property type="match status" value="1"/>
</dbReference>
<evidence type="ECO:0000256" key="5">
    <source>
        <dbReference type="ARBA" id="ARBA00023163"/>
    </source>
</evidence>
<feature type="repeat" description="WD" evidence="7">
    <location>
        <begin position="190"/>
        <end position="231"/>
    </location>
</feature>
<dbReference type="GO" id="GO:0005669">
    <property type="term" value="C:transcription factor TFIID complex"/>
    <property type="evidence" value="ECO:0007669"/>
    <property type="project" value="TreeGrafter"/>
</dbReference>
<comment type="caution">
    <text evidence="10">The sequence shown here is derived from an EMBL/GenBank/DDBJ whole genome shotgun (WGS) entry which is preliminary data.</text>
</comment>
<keyword evidence="2 7" id="KW-0853">WD repeat</keyword>
<dbReference type="InterPro" id="IPR019775">
    <property type="entry name" value="WD40_repeat_CS"/>
</dbReference>
<protein>
    <recommendedName>
        <fullName evidence="9">TFIID subunit TAF5 NTD2 domain-containing protein</fullName>
    </recommendedName>
</protein>
<evidence type="ECO:0000256" key="6">
    <source>
        <dbReference type="ARBA" id="ARBA00023242"/>
    </source>
</evidence>
<dbReference type="PANTHER" id="PTHR19879:SF1">
    <property type="entry name" value="CANNONBALL-RELATED"/>
    <property type="match status" value="1"/>
</dbReference>
<evidence type="ECO:0000256" key="8">
    <source>
        <dbReference type="SAM" id="MobiDB-lite"/>
    </source>
</evidence>
<organism evidence="10 11">
    <name type="scientific">Haematococcus lacustris</name>
    <name type="common">Green alga</name>
    <name type="synonym">Haematococcus pluvialis</name>
    <dbReference type="NCBI Taxonomy" id="44745"/>
    <lineage>
        <taxon>Eukaryota</taxon>
        <taxon>Viridiplantae</taxon>
        <taxon>Chlorophyta</taxon>
        <taxon>core chlorophytes</taxon>
        <taxon>Chlorophyceae</taxon>
        <taxon>CS clade</taxon>
        <taxon>Chlamydomonadales</taxon>
        <taxon>Haematococcaceae</taxon>
        <taxon>Haematococcus</taxon>
    </lineage>
</organism>
<dbReference type="InterPro" id="IPR036322">
    <property type="entry name" value="WD40_repeat_dom_sf"/>
</dbReference>
<dbReference type="Gene3D" id="1.25.40.500">
    <property type="entry name" value="TFIID subunit TAF5, NTD2 domain"/>
    <property type="match status" value="1"/>
</dbReference>
<dbReference type="InterPro" id="IPR020472">
    <property type="entry name" value="WD40_PAC1"/>
</dbReference>
<dbReference type="InterPro" id="IPR037264">
    <property type="entry name" value="TFIID_NTD2_sf"/>
</dbReference>
<evidence type="ECO:0000256" key="3">
    <source>
        <dbReference type="ARBA" id="ARBA00022737"/>
    </source>
</evidence>
<evidence type="ECO:0000256" key="7">
    <source>
        <dbReference type="PROSITE-ProRule" id="PRU00221"/>
    </source>
</evidence>
<dbReference type="Proteomes" id="UP000485058">
    <property type="component" value="Unassembled WGS sequence"/>
</dbReference>
<dbReference type="EMBL" id="BLLF01000298">
    <property type="protein sequence ID" value="GFH10239.1"/>
    <property type="molecule type" value="Genomic_DNA"/>
</dbReference>
<feature type="repeat" description="WD" evidence="7">
    <location>
        <begin position="148"/>
        <end position="180"/>
    </location>
</feature>
<dbReference type="PRINTS" id="PR00320">
    <property type="entry name" value="GPROTEINBRPT"/>
</dbReference>
<feature type="region of interest" description="Disordered" evidence="8">
    <location>
        <begin position="114"/>
        <end position="139"/>
    </location>
</feature>
<dbReference type="GO" id="GO:0016251">
    <property type="term" value="F:RNA polymerase II general transcription initiation factor activity"/>
    <property type="evidence" value="ECO:0007669"/>
    <property type="project" value="TreeGrafter"/>
</dbReference>
<name>A0A699YUV9_HAELA</name>
<dbReference type="SUPFAM" id="SSF160897">
    <property type="entry name" value="Taf5 N-terminal domain-like"/>
    <property type="match status" value="1"/>
</dbReference>